<dbReference type="KEGG" id="sale:EPH95_02290"/>
<dbReference type="PANTHER" id="PTHR31480">
    <property type="entry name" value="BIFUNCTIONAL LYCOPENE CYCLASE/PHYTOENE SYNTHASE"/>
    <property type="match status" value="1"/>
</dbReference>
<dbReference type="Gene3D" id="1.10.600.10">
    <property type="entry name" value="Farnesyl Diphosphate Synthase"/>
    <property type="match status" value="1"/>
</dbReference>
<dbReference type="InterPro" id="IPR002060">
    <property type="entry name" value="Squ/phyt_synthse"/>
</dbReference>
<dbReference type="GO" id="GO:0051996">
    <property type="term" value="F:squalene synthase [NAD(P)H] activity"/>
    <property type="evidence" value="ECO:0007669"/>
    <property type="project" value="InterPro"/>
</dbReference>
<reference evidence="2" key="1">
    <citation type="submission" date="2019-01" db="EMBL/GenBank/DDBJ databases">
        <title>Genomic analysis of Salicibibacter sp. NKC3-5.</title>
        <authorList>
            <person name="Oh Y.J."/>
        </authorList>
    </citation>
    <scope>NUCLEOTIDE SEQUENCE [LARGE SCALE GENOMIC DNA]</scope>
    <source>
        <strain evidence="2">NKC3-5</strain>
    </source>
</reference>
<accession>A0A514LE71</accession>
<evidence type="ECO:0000313" key="1">
    <source>
        <dbReference type="EMBL" id="QDI90144.1"/>
    </source>
</evidence>
<organism evidence="1 2">
    <name type="scientific">Salicibibacter halophilus</name>
    <dbReference type="NCBI Taxonomy" id="2502791"/>
    <lineage>
        <taxon>Bacteria</taxon>
        <taxon>Bacillati</taxon>
        <taxon>Bacillota</taxon>
        <taxon>Bacilli</taxon>
        <taxon>Bacillales</taxon>
        <taxon>Bacillaceae</taxon>
        <taxon>Salicibibacter</taxon>
    </lineage>
</organism>
<name>A0A514LE71_9BACI</name>
<keyword evidence="2" id="KW-1185">Reference proteome</keyword>
<dbReference type="EMBL" id="CP035485">
    <property type="protein sequence ID" value="QDI90144.1"/>
    <property type="molecule type" value="Genomic_DNA"/>
</dbReference>
<proteinExistence type="predicted"/>
<dbReference type="InterPro" id="IPR033904">
    <property type="entry name" value="Trans_IPPS_HH"/>
</dbReference>
<dbReference type="AlphaFoldDB" id="A0A514LE71"/>
<gene>
    <name evidence="1" type="ORF">EPH95_02290</name>
</gene>
<dbReference type="GO" id="GO:0004311">
    <property type="term" value="F:geranylgeranyl diphosphate synthase activity"/>
    <property type="evidence" value="ECO:0007669"/>
    <property type="project" value="InterPro"/>
</dbReference>
<dbReference type="OrthoDB" id="9787280at2"/>
<dbReference type="InterPro" id="IPR044843">
    <property type="entry name" value="Trans_IPPS_bact-type"/>
</dbReference>
<dbReference type="SFLD" id="SFLDG01018">
    <property type="entry name" value="Squalene/Phytoene_Synthase_Lik"/>
    <property type="match status" value="1"/>
</dbReference>
<dbReference type="SFLD" id="SFLDG01212">
    <property type="entry name" value="Phytoene_synthase_like"/>
    <property type="match status" value="1"/>
</dbReference>
<dbReference type="CDD" id="cd00683">
    <property type="entry name" value="Trans_IPPS_HH"/>
    <property type="match status" value="1"/>
</dbReference>
<evidence type="ECO:0000313" key="2">
    <source>
        <dbReference type="Proteomes" id="UP000319756"/>
    </source>
</evidence>
<dbReference type="InterPro" id="IPR008949">
    <property type="entry name" value="Isoprenoid_synthase_dom_sf"/>
</dbReference>
<dbReference type="SFLD" id="SFLDS00005">
    <property type="entry name" value="Isoprenoid_Synthase_Type_I"/>
    <property type="match status" value="1"/>
</dbReference>
<dbReference type="Proteomes" id="UP000319756">
    <property type="component" value="Chromosome"/>
</dbReference>
<dbReference type="GO" id="GO:0016114">
    <property type="term" value="P:terpenoid biosynthetic process"/>
    <property type="evidence" value="ECO:0007669"/>
    <property type="project" value="UniProtKB-ARBA"/>
</dbReference>
<dbReference type="RefSeq" id="WP_142086987.1">
    <property type="nucleotide sequence ID" value="NZ_CP035485.1"/>
</dbReference>
<dbReference type="Pfam" id="PF00494">
    <property type="entry name" value="SQS_PSY"/>
    <property type="match status" value="1"/>
</dbReference>
<sequence>MKNADHLEEAYLYCKQIIQQHSKSFYYAFSQLPEEKANAVYAIYAFCRLADDGVDEVTSRELQLENLNRLEKELRLFEKGKELDHPLWLALRDVFTRYNMDISPFYDQLKGQAMDVYFSTLETMEQVEKYSYYVAGSVGLMLLPIIASTSTRELSDEAISLGIAMQITNILRDVGEDYQANQKIYLPRQEMHGIGYTEDKLALGVINEEFISIWERMANRAENLYEIFLDHVHHFDDDSKVPLVLSAKVYRGILASVRNNDYDCFGKRNAISNEDMQKIYSTIK</sequence>
<protein>
    <submittedName>
        <fullName evidence="1">Phytoene/squalene synthase family protein</fullName>
    </submittedName>
</protein>
<dbReference type="SUPFAM" id="SSF48576">
    <property type="entry name" value="Terpenoid synthases"/>
    <property type="match status" value="1"/>
</dbReference>